<dbReference type="AlphaFoldDB" id="A0A948WDQ4"/>
<dbReference type="Proteomes" id="UP000777784">
    <property type="component" value="Unassembled WGS sequence"/>
</dbReference>
<dbReference type="EMBL" id="JAHJDP010000084">
    <property type="protein sequence ID" value="MBU2692078.1"/>
    <property type="molecule type" value="Genomic_DNA"/>
</dbReference>
<dbReference type="SMART" id="SM00448">
    <property type="entry name" value="REC"/>
    <property type="match status" value="1"/>
</dbReference>
<evidence type="ECO:0000313" key="4">
    <source>
        <dbReference type="EMBL" id="MBU2692078.1"/>
    </source>
</evidence>
<feature type="modified residue" description="4-aspartylphosphate" evidence="2">
    <location>
        <position position="53"/>
    </location>
</feature>
<dbReference type="PANTHER" id="PTHR44591">
    <property type="entry name" value="STRESS RESPONSE REGULATOR PROTEIN 1"/>
    <property type="match status" value="1"/>
</dbReference>
<protein>
    <submittedName>
        <fullName evidence="4">Response regulator</fullName>
    </submittedName>
</protein>
<dbReference type="PROSITE" id="PS50110">
    <property type="entry name" value="RESPONSE_REGULATORY"/>
    <property type="match status" value="1"/>
</dbReference>
<keyword evidence="1 2" id="KW-0597">Phosphoprotein</keyword>
<evidence type="ECO:0000313" key="5">
    <source>
        <dbReference type="Proteomes" id="UP000777784"/>
    </source>
</evidence>
<name>A0A948WDQ4_UNCEI</name>
<reference evidence="4" key="1">
    <citation type="submission" date="2021-05" db="EMBL/GenBank/DDBJ databases">
        <title>Energy efficiency and biological interactions define the core microbiome of deep oligotrophic groundwater.</title>
        <authorList>
            <person name="Mehrshad M."/>
            <person name="Lopez-Fernandez M."/>
            <person name="Bell E."/>
            <person name="Bernier-Latmani R."/>
            <person name="Bertilsson S."/>
            <person name="Dopson M."/>
        </authorList>
    </citation>
    <scope>NUCLEOTIDE SEQUENCE</scope>
    <source>
        <strain evidence="4">Modern_marine.mb.64</strain>
    </source>
</reference>
<gene>
    <name evidence="4" type="ORF">KJ970_14250</name>
</gene>
<dbReference type="Gene3D" id="3.40.50.2300">
    <property type="match status" value="1"/>
</dbReference>
<dbReference type="GO" id="GO:0000160">
    <property type="term" value="P:phosphorelay signal transduction system"/>
    <property type="evidence" value="ECO:0007669"/>
    <property type="project" value="InterPro"/>
</dbReference>
<sequence>MNRTILIIDDDIDLVEVIRLTLEAEGFEVIDAQNGARGIELARQKNPDIILLDVMLEDIDEGFQVAYELRKGDDTKDIPILMLSAVSDQTGYSFDRDKDQEFLPVDEFIEKPVSPKALVDLVRKHLPANA</sequence>
<proteinExistence type="predicted"/>
<accession>A0A948WDQ4</accession>
<dbReference type="PANTHER" id="PTHR44591:SF18">
    <property type="entry name" value="REGULATORY PROTEIN"/>
    <property type="match status" value="1"/>
</dbReference>
<evidence type="ECO:0000256" key="2">
    <source>
        <dbReference type="PROSITE-ProRule" id="PRU00169"/>
    </source>
</evidence>
<evidence type="ECO:0000256" key="1">
    <source>
        <dbReference type="ARBA" id="ARBA00022553"/>
    </source>
</evidence>
<dbReference type="SUPFAM" id="SSF52172">
    <property type="entry name" value="CheY-like"/>
    <property type="match status" value="1"/>
</dbReference>
<organism evidence="4 5">
    <name type="scientific">Eiseniibacteriota bacterium</name>
    <dbReference type="NCBI Taxonomy" id="2212470"/>
    <lineage>
        <taxon>Bacteria</taxon>
        <taxon>Candidatus Eiseniibacteriota</taxon>
    </lineage>
</organism>
<comment type="caution">
    <text evidence="4">The sequence shown here is derived from an EMBL/GenBank/DDBJ whole genome shotgun (WGS) entry which is preliminary data.</text>
</comment>
<dbReference type="Pfam" id="PF00072">
    <property type="entry name" value="Response_reg"/>
    <property type="match status" value="1"/>
</dbReference>
<dbReference type="InterPro" id="IPR050595">
    <property type="entry name" value="Bact_response_regulator"/>
</dbReference>
<evidence type="ECO:0000259" key="3">
    <source>
        <dbReference type="PROSITE" id="PS50110"/>
    </source>
</evidence>
<feature type="domain" description="Response regulatory" evidence="3">
    <location>
        <begin position="4"/>
        <end position="126"/>
    </location>
</feature>
<dbReference type="InterPro" id="IPR001789">
    <property type="entry name" value="Sig_transdc_resp-reg_receiver"/>
</dbReference>
<dbReference type="InterPro" id="IPR011006">
    <property type="entry name" value="CheY-like_superfamily"/>
</dbReference>